<accession>A0A285SNG1</accession>
<name>A0A285SNG1_9RHOB</name>
<gene>
    <name evidence="2" type="ORF">SAMN05877831_107165</name>
</gene>
<keyword evidence="3" id="KW-1185">Reference proteome</keyword>
<dbReference type="RefSeq" id="WP_097070295.1">
    <property type="nucleotide sequence ID" value="NZ_OBMT01000007.1"/>
</dbReference>
<dbReference type="AlphaFoldDB" id="A0A285SNG1"/>
<reference evidence="3" key="1">
    <citation type="submission" date="2017-08" db="EMBL/GenBank/DDBJ databases">
        <authorList>
            <person name="Varghese N."/>
            <person name="Submissions S."/>
        </authorList>
    </citation>
    <scope>NUCLEOTIDE SEQUENCE [LARGE SCALE GENOMIC DNA]</scope>
    <source>
        <strain evidence="3">JA276</strain>
    </source>
</reference>
<dbReference type="Proteomes" id="UP000219111">
    <property type="component" value="Unassembled WGS sequence"/>
</dbReference>
<evidence type="ECO:0000313" key="3">
    <source>
        <dbReference type="Proteomes" id="UP000219111"/>
    </source>
</evidence>
<proteinExistence type="predicted"/>
<dbReference type="InterPro" id="IPR025166">
    <property type="entry name" value="Integrase_DNA_bind_dom"/>
</dbReference>
<feature type="domain" description="Integrase DNA-binding" evidence="1">
    <location>
        <begin position="5"/>
        <end position="60"/>
    </location>
</feature>
<sequence length="61" mass="6532">MAKALTTKAVEAAKPDPAKRYEVPDPALSGLYLVVQSSGVKSWALRYRFGGKPAKLTLAGR</sequence>
<dbReference type="EMBL" id="OBMT01000007">
    <property type="protein sequence ID" value="SOC09634.1"/>
    <property type="molecule type" value="Genomic_DNA"/>
</dbReference>
<evidence type="ECO:0000313" key="2">
    <source>
        <dbReference type="EMBL" id="SOC09634.1"/>
    </source>
</evidence>
<evidence type="ECO:0000259" key="1">
    <source>
        <dbReference type="Pfam" id="PF13356"/>
    </source>
</evidence>
<dbReference type="InterPro" id="IPR038488">
    <property type="entry name" value="Integrase_DNA-bd_sf"/>
</dbReference>
<dbReference type="Gene3D" id="3.30.160.390">
    <property type="entry name" value="Integrase, DNA-binding domain"/>
    <property type="match status" value="1"/>
</dbReference>
<dbReference type="OrthoDB" id="7615137at2"/>
<organism evidence="2 3">
    <name type="scientific">Rhodobacter maris</name>
    <dbReference type="NCBI Taxonomy" id="446682"/>
    <lineage>
        <taxon>Bacteria</taxon>
        <taxon>Pseudomonadati</taxon>
        <taxon>Pseudomonadota</taxon>
        <taxon>Alphaproteobacteria</taxon>
        <taxon>Rhodobacterales</taxon>
        <taxon>Rhodobacter group</taxon>
        <taxon>Rhodobacter</taxon>
    </lineage>
</organism>
<dbReference type="Pfam" id="PF13356">
    <property type="entry name" value="Arm-DNA-bind_3"/>
    <property type="match status" value="1"/>
</dbReference>
<protein>
    <submittedName>
        <fullName evidence="2">Uncharacterized protein DUF4102</fullName>
    </submittedName>
</protein>